<dbReference type="SUPFAM" id="SSF69118">
    <property type="entry name" value="AhpD-like"/>
    <property type="match status" value="1"/>
</dbReference>
<sequence>MRYGNLNGTERRADDSSRYRSALITSATVGALSAMTGIESQLKAHLGISMNTGLSRSQLAELVPFFEEKGEENDARRLRMALDTVQAH</sequence>
<name>A0ABM6S2I3_9GAMM</name>
<proteinExistence type="predicted"/>
<keyword evidence="2" id="KW-1185">Reference proteome</keyword>
<reference evidence="1 2" key="1">
    <citation type="submission" date="2018-01" db="EMBL/GenBank/DDBJ databases">
        <title>Complete and assembled Genome of Pantoea calida DSM22759T.</title>
        <authorList>
            <person name="Stevens M.J.A."/>
            <person name="Zurfluh K."/>
            <person name="Stephan R."/>
        </authorList>
    </citation>
    <scope>NUCLEOTIDE SEQUENCE [LARGE SCALE GENOMIC DNA]</scope>
    <source>
        <strain evidence="1 2">DSM 22759</strain>
    </source>
</reference>
<evidence type="ECO:0000313" key="1">
    <source>
        <dbReference type="EMBL" id="AUY25750.1"/>
    </source>
</evidence>
<dbReference type="InterPro" id="IPR029032">
    <property type="entry name" value="AhpD-like"/>
</dbReference>
<dbReference type="RefSeq" id="WP_038625415.1">
    <property type="nucleotide sequence ID" value="NZ_CAXORU010000021.1"/>
</dbReference>
<organism evidence="1 2">
    <name type="scientific">Mixta calida</name>
    <dbReference type="NCBI Taxonomy" id="665913"/>
    <lineage>
        <taxon>Bacteria</taxon>
        <taxon>Pseudomonadati</taxon>
        <taxon>Pseudomonadota</taxon>
        <taxon>Gammaproteobacteria</taxon>
        <taxon>Enterobacterales</taxon>
        <taxon>Erwiniaceae</taxon>
        <taxon>Mixta</taxon>
    </lineage>
</organism>
<protein>
    <recommendedName>
        <fullName evidence="3">Carboxymuconolactone decarboxylase family protein</fullName>
    </recommendedName>
</protein>
<dbReference type="Proteomes" id="UP000237673">
    <property type="component" value="Chromosome"/>
</dbReference>
<dbReference type="GeneID" id="84632009"/>
<dbReference type="EMBL" id="CP026378">
    <property type="protein sequence ID" value="AUY25750.1"/>
    <property type="molecule type" value="Genomic_DNA"/>
</dbReference>
<evidence type="ECO:0008006" key="3">
    <source>
        <dbReference type="Google" id="ProtNLM"/>
    </source>
</evidence>
<gene>
    <name evidence="1" type="ORF">C2E16_13070</name>
</gene>
<accession>A0ABM6S2I3</accession>
<evidence type="ECO:0000313" key="2">
    <source>
        <dbReference type="Proteomes" id="UP000237673"/>
    </source>
</evidence>